<dbReference type="Gene3D" id="1.20.1250.20">
    <property type="entry name" value="MFS general substrate transporter like domains"/>
    <property type="match status" value="2"/>
</dbReference>
<protein>
    <recommendedName>
        <fullName evidence="11">Putative inorganic phosphate cotransporter</fullName>
    </recommendedName>
</protein>
<dbReference type="InterPro" id="IPR036259">
    <property type="entry name" value="MFS_trans_sf"/>
</dbReference>
<evidence type="ECO:0000256" key="4">
    <source>
        <dbReference type="ARBA" id="ARBA00022692"/>
    </source>
</evidence>
<evidence type="ECO:0000256" key="12">
    <source>
        <dbReference type="SAM" id="Phobius"/>
    </source>
</evidence>
<evidence type="ECO:0000256" key="8">
    <source>
        <dbReference type="ARBA" id="ARBA00023136"/>
    </source>
</evidence>
<dbReference type="GO" id="GO:0006814">
    <property type="term" value="P:sodium ion transport"/>
    <property type="evidence" value="ECO:0007669"/>
    <property type="project" value="UniProtKB-KW"/>
</dbReference>
<keyword evidence="5" id="KW-0769">Symport</keyword>
<comment type="similarity">
    <text evidence="2">Belongs to the major facilitator superfamily. Sodium/anion cotransporter family.</text>
</comment>
<keyword evidence="9" id="KW-0406">Ion transport</keyword>
<keyword evidence="8 12" id="KW-0472">Membrane</keyword>
<feature type="transmembrane region" description="Helical" evidence="12">
    <location>
        <begin position="107"/>
        <end position="124"/>
    </location>
</feature>
<feature type="transmembrane region" description="Helical" evidence="12">
    <location>
        <begin position="212"/>
        <end position="230"/>
    </location>
</feature>
<reference evidence="14 15" key="1">
    <citation type="submission" date="2015-07" db="EMBL/GenBank/DDBJ databases">
        <title>The genome of Eufriesea mexicana.</title>
        <authorList>
            <person name="Pan H."/>
            <person name="Kapheim K."/>
        </authorList>
    </citation>
    <scope>NUCLEOTIDE SEQUENCE [LARGE SCALE GENOMIC DNA]</scope>
    <source>
        <strain evidence="14">0111107269</strain>
        <tissue evidence="14">Whole body</tissue>
    </source>
</reference>
<feature type="transmembrane region" description="Helical" evidence="12">
    <location>
        <begin position="181"/>
        <end position="200"/>
    </location>
</feature>
<dbReference type="AlphaFoldDB" id="A0A310SRE6"/>
<dbReference type="InterPro" id="IPR050382">
    <property type="entry name" value="MFS_Na/Anion_cotransporter"/>
</dbReference>
<keyword evidence="9" id="KW-0739">Sodium transport</keyword>
<dbReference type="GO" id="GO:0016020">
    <property type="term" value="C:membrane"/>
    <property type="evidence" value="ECO:0007669"/>
    <property type="project" value="UniProtKB-SubCell"/>
</dbReference>
<feature type="transmembrane region" description="Helical" evidence="12">
    <location>
        <begin position="411"/>
        <end position="431"/>
    </location>
</feature>
<name>A0A310SRE6_9HYME</name>
<dbReference type="InterPro" id="IPR011701">
    <property type="entry name" value="MFS"/>
</dbReference>
<evidence type="ECO:0000256" key="7">
    <source>
        <dbReference type="ARBA" id="ARBA00023053"/>
    </source>
</evidence>
<dbReference type="PANTHER" id="PTHR11662">
    <property type="entry name" value="SOLUTE CARRIER FAMILY 17"/>
    <property type="match status" value="1"/>
</dbReference>
<feature type="transmembrane region" description="Helical" evidence="12">
    <location>
        <begin position="275"/>
        <end position="293"/>
    </location>
</feature>
<evidence type="ECO:0000256" key="1">
    <source>
        <dbReference type="ARBA" id="ARBA00004141"/>
    </source>
</evidence>
<feature type="transmembrane region" description="Helical" evidence="12">
    <location>
        <begin position="242"/>
        <end position="263"/>
    </location>
</feature>
<dbReference type="SUPFAM" id="SSF103473">
    <property type="entry name" value="MFS general substrate transporter"/>
    <property type="match status" value="1"/>
</dbReference>
<evidence type="ECO:0000313" key="14">
    <source>
        <dbReference type="EMBL" id="OAD59361.1"/>
    </source>
</evidence>
<feature type="transmembrane region" description="Helical" evidence="12">
    <location>
        <begin position="468"/>
        <end position="491"/>
    </location>
</feature>
<dbReference type="FunFam" id="1.20.1250.20:FF:000003">
    <property type="entry name" value="Solute carrier family 17 member 3"/>
    <property type="match status" value="1"/>
</dbReference>
<evidence type="ECO:0000256" key="10">
    <source>
        <dbReference type="ARBA" id="ARBA00054632"/>
    </source>
</evidence>
<dbReference type="PANTHER" id="PTHR11662:SF280">
    <property type="entry name" value="FI21844P1-RELATED"/>
    <property type="match status" value="1"/>
</dbReference>
<evidence type="ECO:0000256" key="6">
    <source>
        <dbReference type="ARBA" id="ARBA00022989"/>
    </source>
</evidence>
<dbReference type="PROSITE" id="PS50850">
    <property type="entry name" value="MFS"/>
    <property type="match status" value="1"/>
</dbReference>
<evidence type="ECO:0000256" key="3">
    <source>
        <dbReference type="ARBA" id="ARBA00022448"/>
    </source>
</evidence>
<feature type="transmembrane region" description="Helical" evidence="12">
    <location>
        <begin position="437"/>
        <end position="456"/>
    </location>
</feature>
<evidence type="ECO:0000256" key="2">
    <source>
        <dbReference type="ARBA" id="ARBA00008586"/>
    </source>
</evidence>
<dbReference type="FunFam" id="1.20.1250.20:FF:000144">
    <property type="entry name" value="Picot, isoform B"/>
    <property type="match status" value="1"/>
</dbReference>
<keyword evidence="7" id="KW-0915">Sodium</keyword>
<dbReference type="Proteomes" id="UP000250275">
    <property type="component" value="Unassembled WGS sequence"/>
</dbReference>
<dbReference type="InterPro" id="IPR020846">
    <property type="entry name" value="MFS_dom"/>
</dbReference>
<gene>
    <name evidence="14" type="ORF">WN48_09192</name>
</gene>
<dbReference type="GO" id="GO:0015293">
    <property type="term" value="F:symporter activity"/>
    <property type="evidence" value="ECO:0007669"/>
    <property type="project" value="UniProtKB-KW"/>
</dbReference>
<accession>A0A310SRE6</accession>
<organism evidence="14 15">
    <name type="scientific">Eufriesea mexicana</name>
    <dbReference type="NCBI Taxonomy" id="516756"/>
    <lineage>
        <taxon>Eukaryota</taxon>
        <taxon>Metazoa</taxon>
        <taxon>Ecdysozoa</taxon>
        <taxon>Arthropoda</taxon>
        <taxon>Hexapoda</taxon>
        <taxon>Insecta</taxon>
        <taxon>Pterygota</taxon>
        <taxon>Neoptera</taxon>
        <taxon>Endopterygota</taxon>
        <taxon>Hymenoptera</taxon>
        <taxon>Apocrita</taxon>
        <taxon>Aculeata</taxon>
        <taxon>Apoidea</taxon>
        <taxon>Anthophila</taxon>
        <taxon>Apidae</taxon>
        <taxon>Eufriesea</taxon>
    </lineage>
</organism>
<feature type="domain" description="Major facilitator superfamily (MFS) profile" evidence="13">
    <location>
        <begin position="105"/>
        <end position="533"/>
    </location>
</feature>
<evidence type="ECO:0000256" key="11">
    <source>
        <dbReference type="ARBA" id="ARBA00068450"/>
    </source>
</evidence>
<keyword evidence="15" id="KW-1185">Reference proteome</keyword>
<comment type="subcellular location">
    <subcellularLocation>
        <location evidence="1">Membrane</location>
        <topology evidence="1">Multi-pass membrane protein</topology>
    </subcellularLocation>
</comment>
<keyword evidence="6 12" id="KW-1133">Transmembrane helix</keyword>
<keyword evidence="4 12" id="KW-0812">Transmembrane</keyword>
<evidence type="ECO:0000256" key="9">
    <source>
        <dbReference type="ARBA" id="ARBA00023201"/>
    </source>
</evidence>
<sequence length="533" mass="58971">MSEAFNEYIADTLSDYSIHSEDSDIRVEDSDSDLDPRRISRAVPLRTFNEYIADTLSDYSIHSEDSDTRVEDSDSDLDPRRISRAVPLQYSSDSDDSTRFGRRHLQILLMALGFFCCYAIRVTTSVTLEAMTNAAIANPDFIEFSWDDSTKDVIQSSFFWGYVCTQIIGSIVAQRWGAHKLFSLAQFMCGFVTLLIPLLAQYCGWEAVCVTRVIAGLFQGTVLPCIHTLLSKWVPIEERGTMSTFVYAGGWIGNVICLLSTGLLPASSLGWPSCFYIWGAITVTSSMLFFTVGKESPAEHPHIAQDEKEYIEGSLGIIETDQKLSTPWAKILTSGPMWALMATQSAHTWGFWLLLTKIPSYFTSVFHSKIQKNGMMSALPYLVAWLFSFPISYVSDFLIKRKVLTVQASRKICNTIGEWVPAIALLGFGYISKEQDTVAEAILIIAVASNIAIYCGHNVNHMDLSPNFAGPLMGITNTVANICSILAPLVASVMVKDPVDSIEVKCEQIVTFCIPAFSVNNSISVSPTEHAVV</sequence>
<comment type="function">
    <text evidence="10">May be an inorganic phosphate cotransporter.</text>
</comment>
<dbReference type="EMBL" id="KQ760688">
    <property type="protein sequence ID" value="OAD59361.1"/>
    <property type="molecule type" value="Genomic_DNA"/>
</dbReference>
<evidence type="ECO:0000256" key="5">
    <source>
        <dbReference type="ARBA" id="ARBA00022847"/>
    </source>
</evidence>
<proteinExistence type="inferred from homology"/>
<evidence type="ECO:0000259" key="13">
    <source>
        <dbReference type="PROSITE" id="PS50850"/>
    </source>
</evidence>
<dbReference type="GO" id="GO:0006820">
    <property type="term" value="P:monoatomic anion transport"/>
    <property type="evidence" value="ECO:0007669"/>
    <property type="project" value="TreeGrafter"/>
</dbReference>
<dbReference type="Pfam" id="PF07690">
    <property type="entry name" value="MFS_1"/>
    <property type="match status" value="1"/>
</dbReference>
<evidence type="ECO:0000313" key="15">
    <source>
        <dbReference type="Proteomes" id="UP000250275"/>
    </source>
</evidence>
<feature type="transmembrane region" description="Helical" evidence="12">
    <location>
        <begin position="378"/>
        <end position="399"/>
    </location>
</feature>
<keyword evidence="3" id="KW-0813">Transport</keyword>
<dbReference type="OrthoDB" id="2985014at2759"/>